<comment type="function">
    <text evidence="11">Catalyzes the specific phosphorylation of the 3-hydroxyl group of shikimic acid using ATP as a cosubstrate.</text>
</comment>
<feature type="binding site" evidence="11">
    <location>
        <begin position="16"/>
        <end position="21"/>
    </location>
    <ligand>
        <name>ATP</name>
        <dbReference type="ChEBI" id="CHEBI:30616"/>
    </ligand>
</feature>
<keyword evidence="6 11" id="KW-0547">Nucleotide-binding</keyword>
<gene>
    <name evidence="11" type="primary">aroK</name>
    <name evidence="12" type="ORF">M5X16_19140</name>
    <name evidence="13" type="ORF">PC41400_22375</name>
</gene>
<keyword evidence="11" id="KW-0460">Magnesium</keyword>
<dbReference type="InterPro" id="IPR027417">
    <property type="entry name" value="P-loop_NTPase"/>
</dbReference>
<dbReference type="RefSeq" id="WP_042232613.1">
    <property type="nucleotide sequence ID" value="NZ_CP026520.1"/>
</dbReference>
<reference evidence="13 14" key="1">
    <citation type="submission" date="2018-01" db="EMBL/GenBank/DDBJ databases">
        <title>The whole genome sequencing and assembly of Paenibacillus chitinolyticus KCCM 41400 strain.</title>
        <authorList>
            <person name="Kim J.-Y."/>
            <person name="Park M.-K."/>
            <person name="Lee Y.-J."/>
            <person name="Yi H."/>
            <person name="Bahn Y.-S."/>
            <person name="Kim J.F."/>
            <person name="Lee D.-W."/>
        </authorList>
    </citation>
    <scope>NUCLEOTIDE SEQUENCE [LARGE SCALE GENOMIC DNA]</scope>
    <source>
        <strain evidence="13 14">KCCM 41400</strain>
    </source>
</reference>
<evidence type="ECO:0000256" key="5">
    <source>
        <dbReference type="ARBA" id="ARBA00022679"/>
    </source>
</evidence>
<dbReference type="AlphaFoldDB" id="A0A410X0P7"/>
<evidence type="ECO:0000256" key="9">
    <source>
        <dbReference type="ARBA" id="ARBA00023141"/>
    </source>
</evidence>
<feature type="binding site" evidence="11">
    <location>
        <position position="20"/>
    </location>
    <ligand>
        <name>Mg(2+)</name>
        <dbReference type="ChEBI" id="CHEBI:18420"/>
    </ligand>
</feature>
<dbReference type="Gene3D" id="3.40.50.300">
    <property type="entry name" value="P-loop containing nucleotide triphosphate hydrolases"/>
    <property type="match status" value="1"/>
</dbReference>
<dbReference type="SUPFAM" id="SSF52540">
    <property type="entry name" value="P-loop containing nucleoside triphosphate hydrolases"/>
    <property type="match status" value="1"/>
</dbReference>
<dbReference type="Proteomes" id="UP000288943">
    <property type="component" value="Chromosome"/>
</dbReference>
<dbReference type="EMBL" id="JAMDMJ010000025">
    <property type="protein sequence ID" value="MCY9597887.1"/>
    <property type="molecule type" value="Genomic_DNA"/>
</dbReference>
<dbReference type="PANTHER" id="PTHR21087:SF16">
    <property type="entry name" value="SHIKIMATE KINASE 1, CHLOROPLASTIC"/>
    <property type="match status" value="1"/>
</dbReference>
<evidence type="ECO:0000256" key="10">
    <source>
        <dbReference type="ARBA" id="ARBA00048567"/>
    </source>
</evidence>
<dbReference type="HAMAP" id="MF_00109">
    <property type="entry name" value="Shikimate_kinase"/>
    <property type="match status" value="1"/>
</dbReference>
<comment type="subcellular location">
    <subcellularLocation>
        <location evidence="11">Cytoplasm</location>
    </subcellularLocation>
</comment>
<feature type="binding site" evidence="11">
    <location>
        <position position="38"/>
    </location>
    <ligand>
        <name>substrate</name>
    </ligand>
</feature>
<dbReference type="EC" id="2.7.1.71" evidence="3 11"/>
<dbReference type="InterPro" id="IPR031322">
    <property type="entry name" value="Shikimate/glucono_kinase"/>
</dbReference>
<dbReference type="EMBL" id="CP026520">
    <property type="protein sequence ID" value="QAV20266.1"/>
    <property type="molecule type" value="Genomic_DNA"/>
</dbReference>
<dbReference type="GO" id="GO:0004765">
    <property type="term" value="F:shikimate kinase activity"/>
    <property type="evidence" value="ECO:0007669"/>
    <property type="project" value="UniProtKB-UniRule"/>
</dbReference>
<comment type="caution">
    <text evidence="11">Lacks conserved residue(s) required for the propagation of feature annotation.</text>
</comment>
<evidence type="ECO:0000256" key="2">
    <source>
        <dbReference type="ARBA" id="ARBA00006997"/>
    </source>
</evidence>
<comment type="subunit">
    <text evidence="11">Monomer.</text>
</comment>
<evidence type="ECO:0000256" key="7">
    <source>
        <dbReference type="ARBA" id="ARBA00022777"/>
    </source>
</evidence>
<keyword evidence="7 11" id="KW-0418">Kinase</keyword>
<evidence type="ECO:0000313" key="12">
    <source>
        <dbReference type="EMBL" id="MCY9597887.1"/>
    </source>
</evidence>
<dbReference type="PROSITE" id="PS01128">
    <property type="entry name" value="SHIKIMATE_KINASE"/>
    <property type="match status" value="1"/>
</dbReference>
<evidence type="ECO:0000313" key="14">
    <source>
        <dbReference type="Proteomes" id="UP000288943"/>
    </source>
</evidence>
<dbReference type="GO" id="GO:0009423">
    <property type="term" value="P:chorismate biosynthetic process"/>
    <property type="evidence" value="ECO:0007669"/>
    <property type="project" value="UniProtKB-UniRule"/>
</dbReference>
<evidence type="ECO:0000313" key="13">
    <source>
        <dbReference type="EMBL" id="QAV20266.1"/>
    </source>
</evidence>
<dbReference type="KEGG" id="pchi:PC41400_22375"/>
<dbReference type="InterPro" id="IPR023000">
    <property type="entry name" value="Shikimate_kinase_CS"/>
</dbReference>
<keyword evidence="4 11" id="KW-0028">Amino-acid biosynthesis</keyword>
<evidence type="ECO:0000256" key="3">
    <source>
        <dbReference type="ARBA" id="ARBA00012154"/>
    </source>
</evidence>
<keyword evidence="15" id="KW-1185">Reference proteome</keyword>
<dbReference type="InterPro" id="IPR000623">
    <property type="entry name" value="Shikimate_kinase/TSH1"/>
</dbReference>
<feature type="binding site" evidence="11">
    <location>
        <position position="62"/>
    </location>
    <ligand>
        <name>substrate</name>
    </ligand>
</feature>
<evidence type="ECO:0000256" key="4">
    <source>
        <dbReference type="ARBA" id="ARBA00022605"/>
    </source>
</evidence>
<dbReference type="GO" id="GO:0000287">
    <property type="term" value="F:magnesium ion binding"/>
    <property type="evidence" value="ECO:0007669"/>
    <property type="project" value="UniProtKB-UniRule"/>
</dbReference>
<dbReference type="GO" id="GO:0009073">
    <property type="term" value="P:aromatic amino acid family biosynthetic process"/>
    <property type="evidence" value="ECO:0007669"/>
    <property type="project" value="UniProtKB-KW"/>
</dbReference>
<feature type="binding site" evidence="11">
    <location>
        <position position="122"/>
    </location>
    <ligand>
        <name>ATP</name>
        <dbReference type="ChEBI" id="CHEBI:30616"/>
    </ligand>
</feature>
<feature type="binding site" evidence="11">
    <location>
        <position position="141"/>
    </location>
    <ligand>
        <name>substrate</name>
    </ligand>
</feature>
<reference evidence="12 15" key="2">
    <citation type="submission" date="2022-05" db="EMBL/GenBank/DDBJ databases">
        <title>Genome Sequencing of Bee-Associated Microbes.</title>
        <authorList>
            <person name="Dunlap C."/>
        </authorList>
    </citation>
    <scope>NUCLEOTIDE SEQUENCE [LARGE SCALE GENOMIC DNA]</scope>
    <source>
        <strain evidence="12 15">NRRL B-23120</strain>
    </source>
</reference>
<dbReference type="PANTHER" id="PTHR21087">
    <property type="entry name" value="SHIKIMATE KINASE"/>
    <property type="match status" value="1"/>
</dbReference>
<dbReference type="OrthoDB" id="9800332at2"/>
<evidence type="ECO:0000256" key="11">
    <source>
        <dbReference type="HAMAP-Rule" id="MF_00109"/>
    </source>
</evidence>
<dbReference type="Pfam" id="PF01202">
    <property type="entry name" value="SKI"/>
    <property type="match status" value="1"/>
</dbReference>
<dbReference type="GO" id="GO:0005524">
    <property type="term" value="F:ATP binding"/>
    <property type="evidence" value="ECO:0007669"/>
    <property type="project" value="UniProtKB-UniRule"/>
</dbReference>
<evidence type="ECO:0000256" key="6">
    <source>
        <dbReference type="ARBA" id="ARBA00022741"/>
    </source>
</evidence>
<sequence>MSTQPRSNIVLIGFMGTGKTTVGLKLADRLGWPMIDTDEEIVKKAGMSIPELFATHGEAHFRTLEREVVRETLAGSHRVISTGGGAVLAEENRACMSERGFVAALSASLETIVERVKNDSNRPLLQGSGLEEKVRTMLQERQDAYRFADLTIDTSPLAADDIAEHIFNAWTKERLKREELSG</sequence>
<dbReference type="CDD" id="cd00464">
    <property type="entry name" value="SK"/>
    <property type="match status" value="1"/>
</dbReference>
<dbReference type="Proteomes" id="UP001527202">
    <property type="component" value="Unassembled WGS sequence"/>
</dbReference>
<dbReference type="PRINTS" id="PR01100">
    <property type="entry name" value="SHIKIMTKNASE"/>
</dbReference>
<keyword evidence="11" id="KW-0963">Cytoplasm</keyword>
<comment type="cofactor">
    <cofactor evidence="11">
        <name>Mg(2+)</name>
        <dbReference type="ChEBI" id="CHEBI:18420"/>
    </cofactor>
    <text evidence="11">Binds 1 Mg(2+) ion per subunit.</text>
</comment>
<proteinExistence type="inferred from homology"/>
<comment type="similarity">
    <text evidence="2 11">Belongs to the shikimate kinase family.</text>
</comment>
<comment type="catalytic activity">
    <reaction evidence="10 11">
        <text>shikimate + ATP = 3-phosphoshikimate + ADP + H(+)</text>
        <dbReference type="Rhea" id="RHEA:13121"/>
        <dbReference type="ChEBI" id="CHEBI:15378"/>
        <dbReference type="ChEBI" id="CHEBI:30616"/>
        <dbReference type="ChEBI" id="CHEBI:36208"/>
        <dbReference type="ChEBI" id="CHEBI:145989"/>
        <dbReference type="ChEBI" id="CHEBI:456216"/>
        <dbReference type="EC" id="2.7.1.71"/>
    </reaction>
</comment>
<dbReference type="GO" id="GO:0005829">
    <property type="term" value="C:cytosol"/>
    <property type="evidence" value="ECO:0007669"/>
    <property type="project" value="TreeGrafter"/>
</dbReference>
<keyword evidence="11" id="KW-0479">Metal-binding</keyword>
<evidence type="ECO:0000256" key="1">
    <source>
        <dbReference type="ARBA" id="ARBA00004842"/>
    </source>
</evidence>
<evidence type="ECO:0000313" key="15">
    <source>
        <dbReference type="Proteomes" id="UP001527202"/>
    </source>
</evidence>
<feature type="binding site" evidence="11">
    <location>
        <position position="84"/>
    </location>
    <ligand>
        <name>substrate</name>
    </ligand>
</feature>
<evidence type="ECO:0000256" key="8">
    <source>
        <dbReference type="ARBA" id="ARBA00022840"/>
    </source>
</evidence>
<name>A0A410X0P7_9BACL</name>
<protein>
    <recommendedName>
        <fullName evidence="3 11">Shikimate kinase</fullName>
        <shortName evidence="11">SK</shortName>
        <ecNumber evidence="3 11">2.7.1.71</ecNumber>
    </recommendedName>
</protein>
<keyword evidence="5 11" id="KW-0808">Transferase</keyword>
<accession>A0A410X0P7</accession>
<dbReference type="GO" id="GO:0008652">
    <property type="term" value="P:amino acid biosynthetic process"/>
    <property type="evidence" value="ECO:0007669"/>
    <property type="project" value="UniProtKB-KW"/>
</dbReference>
<dbReference type="GeneID" id="95377543"/>
<comment type="pathway">
    <text evidence="1 11">Metabolic intermediate biosynthesis; chorismate biosynthesis; chorismate from D-erythrose 4-phosphate and phosphoenolpyruvate: step 5/7.</text>
</comment>
<keyword evidence="9 11" id="KW-0057">Aromatic amino acid biosynthesis</keyword>
<keyword evidence="8 11" id="KW-0067">ATP-binding</keyword>
<organism evidence="13 14">
    <name type="scientific">Paenibacillus chitinolyticus</name>
    <dbReference type="NCBI Taxonomy" id="79263"/>
    <lineage>
        <taxon>Bacteria</taxon>
        <taxon>Bacillati</taxon>
        <taxon>Bacillota</taxon>
        <taxon>Bacilli</taxon>
        <taxon>Bacillales</taxon>
        <taxon>Paenibacillaceae</taxon>
        <taxon>Paenibacillus</taxon>
    </lineage>
</organism>
<dbReference type="UniPathway" id="UPA00053">
    <property type="reaction ID" value="UER00088"/>
</dbReference>